<evidence type="ECO:0000313" key="3">
    <source>
        <dbReference type="Proteomes" id="UP000809440"/>
    </source>
</evidence>
<name>A0ABS1ZZM6_9RHOB</name>
<keyword evidence="2" id="KW-0547">Nucleotide-binding</keyword>
<dbReference type="RefSeq" id="WP_203276039.1">
    <property type="nucleotide sequence ID" value="NZ_JAFBWV010000013.1"/>
</dbReference>
<dbReference type="EMBL" id="JAFBXF010000013">
    <property type="protein sequence ID" value="MBM2418941.1"/>
    <property type="molecule type" value="Genomic_DNA"/>
</dbReference>
<dbReference type="GO" id="GO:0005524">
    <property type="term" value="F:ATP binding"/>
    <property type="evidence" value="ECO:0007669"/>
    <property type="project" value="UniProtKB-KW"/>
</dbReference>
<accession>A0ABS1ZZM6</accession>
<proteinExistence type="predicted"/>
<dbReference type="Pfam" id="PF01695">
    <property type="entry name" value="IstB_IS21"/>
    <property type="match status" value="1"/>
</dbReference>
<keyword evidence="2" id="KW-0067">ATP-binding</keyword>
<organism evidence="2 3">
    <name type="scientific">Marivita cryptomonadis</name>
    <dbReference type="NCBI Taxonomy" id="505252"/>
    <lineage>
        <taxon>Bacteria</taxon>
        <taxon>Pseudomonadati</taxon>
        <taxon>Pseudomonadota</taxon>
        <taxon>Alphaproteobacteria</taxon>
        <taxon>Rhodobacterales</taxon>
        <taxon>Roseobacteraceae</taxon>
        <taxon>Marivita</taxon>
    </lineage>
</organism>
<dbReference type="Proteomes" id="UP000809440">
    <property type="component" value="Unassembled WGS sequence"/>
</dbReference>
<feature type="non-terminal residue" evidence="2">
    <location>
        <position position="116"/>
    </location>
</feature>
<keyword evidence="3" id="KW-1185">Reference proteome</keyword>
<protein>
    <submittedName>
        <fullName evidence="2">ATP-binding protein</fullName>
    </submittedName>
</protein>
<reference evidence="2 3" key="1">
    <citation type="submission" date="2021-01" db="EMBL/GenBank/DDBJ databases">
        <title>Diatom-associated Roseobacters Show Island Model of Population Structure.</title>
        <authorList>
            <person name="Qu L."/>
            <person name="Feng X."/>
            <person name="Chen Y."/>
            <person name="Li L."/>
            <person name="Wang X."/>
            <person name="Hu Z."/>
            <person name="Wang H."/>
            <person name="Luo H."/>
        </authorList>
    </citation>
    <scope>NUCLEOTIDE SEQUENCE [LARGE SCALE GENOMIC DNA]</scope>
    <source>
        <strain evidence="2 3">CC28-63</strain>
    </source>
</reference>
<evidence type="ECO:0000259" key="1">
    <source>
        <dbReference type="Pfam" id="PF01695"/>
    </source>
</evidence>
<feature type="domain" description="IstB-like ATP-binding" evidence="1">
    <location>
        <begin position="10"/>
        <end position="116"/>
    </location>
</feature>
<comment type="caution">
    <text evidence="2">The sequence shown here is derived from an EMBL/GenBank/DDBJ whole genome shotgun (WGS) entry which is preliminary data.</text>
</comment>
<dbReference type="InterPro" id="IPR002611">
    <property type="entry name" value="IstB_ATP-bd"/>
</dbReference>
<evidence type="ECO:0000313" key="2">
    <source>
        <dbReference type="EMBL" id="MBM2418941.1"/>
    </source>
</evidence>
<sequence>MLTHPTHDALRALKLDGMAEVLAELLAREDSRQMDPIEWIGLMLDRESATRDTRRFQTRLRAAKLRDSTACLEDVDYTFPRKLDRALFQSLRDSVWISKARPILITGPCGVGKSWL</sequence>
<gene>
    <name evidence="2" type="ORF">JQX48_18305</name>
</gene>